<sequence>MVLGHVFAQRPVYLQHWMRNKRHCDGCTRSSSTYSQRHVSTPVNALLQYQDLDRIHSGWSHCMTSQSRIDVTWHRRRDIPMLWLIPTTAVSSRSVVFRFPFIRISLVRMR</sequence>
<reference evidence="1 2" key="1">
    <citation type="submission" date="2016-10" db="EMBL/GenBank/DDBJ databases">
        <title>Draft genome sequence of Coniochaeta ligniaria NRRL30616, a lignocellulolytic fungus for bioabatement of inhibitors in plant biomass hydrolysates.</title>
        <authorList>
            <consortium name="DOE Joint Genome Institute"/>
            <person name="Jimenez D.J."/>
            <person name="Hector R.E."/>
            <person name="Riley R."/>
            <person name="Sun H."/>
            <person name="Grigoriev I.V."/>
            <person name="Van Elsas J.D."/>
            <person name="Nichols N.N."/>
        </authorList>
    </citation>
    <scope>NUCLEOTIDE SEQUENCE [LARGE SCALE GENOMIC DNA]</scope>
    <source>
        <strain evidence="1 2">NRRL 30616</strain>
    </source>
</reference>
<dbReference type="AlphaFoldDB" id="A0A1J7JMW4"/>
<organism evidence="1 2">
    <name type="scientific">Coniochaeta ligniaria NRRL 30616</name>
    <dbReference type="NCBI Taxonomy" id="1408157"/>
    <lineage>
        <taxon>Eukaryota</taxon>
        <taxon>Fungi</taxon>
        <taxon>Dikarya</taxon>
        <taxon>Ascomycota</taxon>
        <taxon>Pezizomycotina</taxon>
        <taxon>Sordariomycetes</taxon>
        <taxon>Sordariomycetidae</taxon>
        <taxon>Coniochaetales</taxon>
        <taxon>Coniochaetaceae</taxon>
        <taxon>Coniochaeta</taxon>
    </lineage>
</organism>
<protein>
    <submittedName>
        <fullName evidence="1">Uncharacterized protein</fullName>
    </submittedName>
</protein>
<dbReference type="Proteomes" id="UP000182658">
    <property type="component" value="Unassembled WGS sequence"/>
</dbReference>
<dbReference type="EMBL" id="KV875096">
    <property type="protein sequence ID" value="OIW30652.1"/>
    <property type="molecule type" value="Genomic_DNA"/>
</dbReference>
<gene>
    <name evidence="1" type="ORF">CONLIGDRAFT_286600</name>
</gene>
<accession>A0A1J7JMW4</accession>
<evidence type="ECO:0000313" key="1">
    <source>
        <dbReference type="EMBL" id="OIW30652.1"/>
    </source>
</evidence>
<keyword evidence="2" id="KW-1185">Reference proteome</keyword>
<name>A0A1J7JMW4_9PEZI</name>
<proteinExistence type="predicted"/>
<dbReference type="InParanoid" id="A0A1J7JMW4"/>
<evidence type="ECO:0000313" key="2">
    <source>
        <dbReference type="Proteomes" id="UP000182658"/>
    </source>
</evidence>